<protein>
    <submittedName>
        <fullName evidence="2">Fe-S oxidoreductase</fullName>
    </submittedName>
</protein>
<dbReference type="InterPro" id="IPR004017">
    <property type="entry name" value="Cys_rich_dom"/>
</dbReference>
<accession>L0AA80</accession>
<gene>
    <name evidence="2" type="ordered locus">Calag_1049</name>
</gene>
<dbReference type="OrthoDB" id="42878at2157"/>
<keyword evidence="3" id="KW-1185">Reference proteome</keyword>
<evidence type="ECO:0000313" key="2">
    <source>
        <dbReference type="EMBL" id="AFZ70771.1"/>
    </source>
</evidence>
<dbReference type="HOGENOM" id="CLU_023081_2_1_2"/>
<dbReference type="InterPro" id="IPR051460">
    <property type="entry name" value="HdrC_iron-sulfur_subunit"/>
</dbReference>
<dbReference type="KEGG" id="clg:Calag_1049"/>
<dbReference type="GO" id="GO:0016491">
    <property type="term" value="F:oxidoreductase activity"/>
    <property type="evidence" value="ECO:0007669"/>
    <property type="project" value="UniProtKB-ARBA"/>
</dbReference>
<dbReference type="EMBL" id="CP003378">
    <property type="protein sequence ID" value="AFZ70771.1"/>
    <property type="molecule type" value="Genomic_DNA"/>
</dbReference>
<proteinExistence type="predicted"/>
<dbReference type="AlphaFoldDB" id="L0AA80"/>
<evidence type="ECO:0000313" key="3">
    <source>
        <dbReference type="Proteomes" id="UP000010469"/>
    </source>
</evidence>
<dbReference type="eggNOG" id="arCOG00332">
    <property type="taxonomic scope" value="Archaea"/>
</dbReference>
<evidence type="ECO:0000259" key="1">
    <source>
        <dbReference type="Pfam" id="PF02754"/>
    </source>
</evidence>
<dbReference type="GeneID" id="14212309"/>
<dbReference type="STRING" id="1056495.Calag_1049"/>
<dbReference type="PANTHER" id="PTHR43255">
    <property type="entry name" value="IRON-SULFUR-BINDING OXIDOREDUCTASE FADF-RELATED-RELATED"/>
    <property type="match status" value="1"/>
</dbReference>
<dbReference type="Proteomes" id="UP000010469">
    <property type="component" value="Chromosome"/>
</dbReference>
<dbReference type="RefSeq" id="WP_015232668.1">
    <property type="nucleotide sequence ID" value="NC_019791.1"/>
</dbReference>
<dbReference type="Pfam" id="PF02754">
    <property type="entry name" value="CCG"/>
    <property type="match status" value="1"/>
</dbReference>
<dbReference type="GO" id="GO:0005886">
    <property type="term" value="C:plasma membrane"/>
    <property type="evidence" value="ECO:0007669"/>
    <property type="project" value="TreeGrafter"/>
</dbReference>
<name>L0AA80_CALLD</name>
<dbReference type="PANTHER" id="PTHR43255:SF2">
    <property type="entry name" value="HETERODISULFIDE REDUCTASE RELATED PROTEIN"/>
    <property type="match status" value="1"/>
</dbReference>
<dbReference type="InParanoid" id="L0AA80"/>
<organism evidence="2 3">
    <name type="scientific">Caldisphaera lagunensis (strain DSM 15908 / JCM 11604 / ANMR 0165 / IC-154)</name>
    <dbReference type="NCBI Taxonomy" id="1056495"/>
    <lineage>
        <taxon>Archaea</taxon>
        <taxon>Thermoproteota</taxon>
        <taxon>Thermoprotei</taxon>
        <taxon>Acidilobales</taxon>
        <taxon>Caldisphaeraceae</taxon>
        <taxon>Caldisphaera</taxon>
    </lineage>
</organism>
<feature type="domain" description="Cysteine-rich" evidence="1">
    <location>
        <begin position="209"/>
        <end position="293"/>
    </location>
</feature>
<reference evidence="3" key="1">
    <citation type="submission" date="2012-03" db="EMBL/GenBank/DDBJ databases">
        <title>Complete genome of Caldisphaera lagunensis DSM 15908.</title>
        <authorList>
            <person name="Lucas S."/>
            <person name="Copeland A."/>
            <person name="Lapidus A."/>
            <person name="Glavina del Rio T."/>
            <person name="Dalin E."/>
            <person name="Tice H."/>
            <person name="Bruce D."/>
            <person name="Goodwin L."/>
            <person name="Pitluck S."/>
            <person name="Peters L."/>
            <person name="Mikhailova N."/>
            <person name="Teshima H."/>
            <person name="Kyrpides N."/>
            <person name="Mavromatis K."/>
            <person name="Ivanova N."/>
            <person name="Brettin T."/>
            <person name="Detter J.C."/>
            <person name="Han C."/>
            <person name="Larimer F."/>
            <person name="Land M."/>
            <person name="Hauser L."/>
            <person name="Markowitz V."/>
            <person name="Cheng J.-F."/>
            <person name="Hugenholtz P."/>
            <person name="Woyke T."/>
            <person name="Wu D."/>
            <person name="Spring S."/>
            <person name="Schroeder M."/>
            <person name="Brambilla E."/>
            <person name="Klenk H.-P."/>
            <person name="Eisen J.A."/>
        </authorList>
    </citation>
    <scope>NUCLEOTIDE SEQUENCE [LARGE SCALE GENOMIC DNA]</scope>
    <source>
        <strain evidence="3">DSM 15908 / JCM 11604 / IC-154</strain>
    </source>
</reference>
<sequence>MRIRELIDFMSDLTLKTGYPVPVPKDFAYKWATNLNFSRKGKKILYTGALYQLIPYIEALSIYLKAMESSDEGAYLALRFTRNIPGSLINSIIKPEPSLIEWSNRVLLNIANLLLKSKIEFSYLYDKDVYSGVLLYDMGAEEKFEIHAKNVFNILKESGAEEIITVDPHTTFILKNIYPKYIKEFNFDVKSYLELINNEGEIKKDGETITIHDSCIYARGLSIIERPRSLLSNKGFIIKEANRNKKLTSCCGGPVEAIFPSLSNAIARNRVKELSSVSNEIVTMCPICYINLKKVSKDYNSTIYDISELLLR</sequence>